<dbReference type="Proteomes" id="UP000266723">
    <property type="component" value="Unassembled WGS sequence"/>
</dbReference>
<sequence length="110" mass="12226">MIQLGFLSVGGDFSCDATGGEFLDRIDVGVSRKRSQMDPAEERRETKRQTELINMQGYVADSEYGIPTRCPCGGRIIDDICSSDDLLGKSSGCRRLTWKSSGQRKSYFCN</sequence>
<organism evidence="1 2">
    <name type="scientific">Brassica cretica</name>
    <name type="common">Mustard</name>
    <dbReference type="NCBI Taxonomy" id="69181"/>
    <lineage>
        <taxon>Eukaryota</taxon>
        <taxon>Viridiplantae</taxon>
        <taxon>Streptophyta</taxon>
        <taxon>Embryophyta</taxon>
        <taxon>Tracheophyta</taxon>
        <taxon>Spermatophyta</taxon>
        <taxon>Magnoliopsida</taxon>
        <taxon>eudicotyledons</taxon>
        <taxon>Gunneridae</taxon>
        <taxon>Pentapetalae</taxon>
        <taxon>rosids</taxon>
        <taxon>malvids</taxon>
        <taxon>Brassicales</taxon>
        <taxon>Brassicaceae</taxon>
        <taxon>Brassiceae</taxon>
        <taxon>Brassica</taxon>
    </lineage>
</organism>
<name>A0ABQ7CKV1_BRACR</name>
<keyword evidence="2" id="KW-1185">Reference proteome</keyword>
<evidence type="ECO:0000313" key="1">
    <source>
        <dbReference type="EMBL" id="KAF3552345.1"/>
    </source>
</evidence>
<accession>A0ABQ7CKV1</accession>
<reference evidence="1 2" key="1">
    <citation type="journal article" date="2020" name="BMC Genomics">
        <title>Intraspecific diversification of the crop wild relative Brassica cretica Lam. using demographic model selection.</title>
        <authorList>
            <person name="Kioukis A."/>
            <person name="Michalopoulou V.A."/>
            <person name="Briers L."/>
            <person name="Pirintsos S."/>
            <person name="Studholme D.J."/>
            <person name="Pavlidis P."/>
            <person name="Sarris P.F."/>
        </authorList>
    </citation>
    <scope>NUCLEOTIDE SEQUENCE [LARGE SCALE GENOMIC DNA]</scope>
    <source>
        <strain evidence="2">cv. PFS-1207/04</strain>
    </source>
</reference>
<comment type="caution">
    <text evidence="1">The sequence shown here is derived from an EMBL/GenBank/DDBJ whole genome shotgun (WGS) entry which is preliminary data.</text>
</comment>
<evidence type="ECO:0000313" key="2">
    <source>
        <dbReference type="Proteomes" id="UP000266723"/>
    </source>
</evidence>
<proteinExistence type="predicted"/>
<gene>
    <name evidence="1" type="ORF">DY000_02009087</name>
</gene>
<protein>
    <submittedName>
        <fullName evidence="1">Uncharacterized protein</fullName>
    </submittedName>
</protein>
<dbReference type="EMBL" id="QGKV02000832">
    <property type="protein sequence ID" value="KAF3552345.1"/>
    <property type="molecule type" value="Genomic_DNA"/>
</dbReference>